<keyword evidence="7" id="KW-0694">RNA-binding</keyword>
<comment type="caution">
    <text evidence="10">The sequence shown here is derived from an EMBL/GenBank/DDBJ whole genome shotgun (WGS) entry which is preliminary data.</text>
</comment>
<dbReference type="RefSeq" id="WP_188816771.1">
    <property type="nucleotide sequence ID" value="NZ_BMOF01000007.1"/>
</dbReference>
<dbReference type="PANTHER" id="PTHR42873">
    <property type="entry name" value="RIBOSOMAL RNA LARGE SUBUNIT METHYLTRANSFERASE"/>
    <property type="match status" value="1"/>
</dbReference>
<reference evidence="10" key="1">
    <citation type="journal article" date="2014" name="Int. J. Syst. Evol. Microbiol.">
        <title>Complete genome sequence of Corynebacterium casei LMG S-19264T (=DSM 44701T), isolated from a smear-ripened cheese.</title>
        <authorList>
            <consortium name="US DOE Joint Genome Institute (JGI-PGF)"/>
            <person name="Walter F."/>
            <person name="Albersmeier A."/>
            <person name="Kalinowski J."/>
            <person name="Ruckert C."/>
        </authorList>
    </citation>
    <scope>NUCLEOTIDE SEQUENCE</scope>
    <source>
        <strain evidence="10">JCM 14719</strain>
    </source>
</reference>
<sequence length="402" mass="45633">MGRVYLQRKRRRRLEQGHPWIYQTEVAHIEGDPQPGDLVDVYNHQGVFLARGYINPRSQILVRVLTYDPDEAIDVGFFVRRLDQAKRHRERFLADTSSCRMVYGEADFLPGLIVDKFGDVLVVQLLTYGMDARRDLIREALIEVFRPRGIYLRNDVPVRELEGLAQEKGVWYGEVPRWVEIVENGLTFVVDVHEGQKTGYFFDQRENRAAIAPLMTGWGESGTDGGEVLECFCHTGAFTVHAAHYGAKHITAVDISEDAIAVAKENVARNGYADRVTFRVANAFDELRRLDAEGARFDVVILDPPAFAKNRQAVESACRGYKEINLRAMRILRDGGYLVTASCSYHVSRERFMATIADAALDTHKILRLVEFRSAGKDHPVIHGASEGEYLKFAIFEVRSRK</sequence>
<evidence type="ECO:0000256" key="7">
    <source>
        <dbReference type="ARBA" id="ARBA00022884"/>
    </source>
</evidence>
<dbReference type="GO" id="GO:0032259">
    <property type="term" value="P:methylation"/>
    <property type="evidence" value="ECO:0007669"/>
    <property type="project" value="UniProtKB-KW"/>
</dbReference>
<evidence type="ECO:0000256" key="2">
    <source>
        <dbReference type="ARBA" id="ARBA00022490"/>
    </source>
</evidence>
<dbReference type="GO" id="GO:0006364">
    <property type="term" value="P:rRNA processing"/>
    <property type="evidence" value="ECO:0007669"/>
    <property type="project" value="UniProtKB-KW"/>
</dbReference>
<dbReference type="InterPro" id="IPR002478">
    <property type="entry name" value="PUA"/>
</dbReference>
<evidence type="ECO:0000313" key="11">
    <source>
        <dbReference type="Proteomes" id="UP000637720"/>
    </source>
</evidence>
<keyword evidence="2" id="KW-0963">Cytoplasm</keyword>
<evidence type="ECO:0000256" key="3">
    <source>
        <dbReference type="ARBA" id="ARBA00022552"/>
    </source>
</evidence>
<dbReference type="Gene3D" id="3.40.50.150">
    <property type="entry name" value="Vaccinia Virus protein VP39"/>
    <property type="match status" value="1"/>
</dbReference>
<dbReference type="Pfam" id="PF13847">
    <property type="entry name" value="Methyltransf_31"/>
    <property type="match status" value="1"/>
</dbReference>
<evidence type="ECO:0000313" key="10">
    <source>
        <dbReference type="EMBL" id="GGJ95286.1"/>
    </source>
</evidence>
<comment type="subcellular location">
    <subcellularLocation>
        <location evidence="1">Cytoplasm</location>
    </subcellularLocation>
</comment>
<keyword evidence="3" id="KW-0698">rRNA processing</keyword>
<dbReference type="SUPFAM" id="SSF53335">
    <property type="entry name" value="S-adenosyl-L-methionine-dependent methyltransferases"/>
    <property type="match status" value="1"/>
</dbReference>
<dbReference type="InterPro" id="IPR041532">
    <property type="entry name" value="RlmI-like_PUA"/>
</dbReference>
<dbReference type="CDD" id="cd11572">
    <property type="entry name" value="RlmI_M_like"/>
    <property type="match status" value="1"/>
</dbReference>
<keyword evidence="5" id="KW-0808">Transferase</keyword>
<dbReference type="InterPro" id="IPR036974">
    <property type="entry name" value="PUA_sf"/>
</dbReference>
<protein>
    <submittedName>
        <fullName evidence="10">SAM-dependent methyltransferase</fullName>
    </submittedName>
</protein>
<dbReference type="SMART" id="SM00359">
    <property type="entry name" value="PUA"/>
    <property type="match status" value="1"/>
</dbReference>
<dbReference type="InterPro" id="IPR025714">
    <property type="entry name" value="Methyltranfer_dom"/>
</dbReference>
<dbReference type="Proteomes" id="UP000637720">
    <property type="component" value="Unassembled WGS sequence"/>
</dbReference>
<evidence type="ECO:0000256" key="5">
    <source>
        <dbReference type="ARBA" id="ARBA00022679"/>
    </source>
</evidence>
<keyword evidence="4 10" id="KW-0489">Methyltransferase</keyword>
<dbReference type="PROSITE" id="PS50890">
    <property type="entry name" value="PUA"/>
    <property type="match status" value="1"/>
</dbReference>
<name>A0A8J3FA11_9BACI</name>
<dbReference type="GO" id="GO:0008168">
    <property type="term" value="F:methyltransferase activity"/>
    <property type="evidence" value="ECO:0007669"/>
    <property type="project" value="UniProtKB-KW"/>
</dbReference>
<dbReference type="InterPro" id="IPR029063">
    <property type="entry name" value="SAM-dependent_MTases_sf"/>
</dbReference>
<dbReference type="CDD" id="cd21153">
    <property type="entry name" value="PUA_RlmI"/>
    <property type="match status" value="1"/>
</dbReference>
<dbReference type="GO" id="GO:0005737">
    <property type="term" value="C:cytoplasm"/>
    <property type="evidence" value="ECO:0007669"/>
    <property type="project" value="UniProtKB-SubCell"/>
</dbReference>
<dbReference type="EMBL" id="BMOF01000007">
    <property type="protein sequence ID" value="GGJ95286.1"/>
    <property type="molecule type" value="Genomic_DNA"/>
</dbReference>
<proteinExistence type="inferred from homology"/>
<reference evidence="10" key="2">
    <citation type="submission" date="2020-09" db="EMBL/GenBank/DDBJ databases">
        <authorList>
            <person name="Sun Q."/>
            <person name="Ohkuma M."/>
        </authorList>
    </citation>
    <scope>NUCLEOTIDE SEQUENCE</scope>
    <source>
        <strain evidence="10">JCM 14719</strain>
    </source>
</reference>
<dbReference type="Pfam" id="PF17785">
    <property type="entry name" value="PUA_3"/>
    <property type="match status" value="1"/>
</dbReference>
<dbReference type="CDD" id="cd02440">
    <property type="entry name" value="AdoMet_MTases"/>
    <property type="match status" value="1"/>
</dbReference>
<evidence type="ECO:0000256" key="1">
    <source>
        <dbReference type="ARBA" id="ARBA00004496"/>
    </source>
</evidence>
<dbReference type="PANTHER" id="PTHR42873:SF1">
    <property type="entry name" value="S-ADENOSYLMETHIONINE-DEPENDENT METHYLTRANSFERASE DOMAIN-CONTAINING PROTEIN"/>
    <property type="match status" value="1"/>
</dbReference>
<feature type="domain" description="PUA" evidence="9">
    <location>
        <begin position="2"/>
        <end position="87"/>
    </location>
</feature>
<evidence type="ECO:0000256" key="4">
    <source>
        <dbReference type="ARBA" id="ARBA00022603"/>
    </source>
</evidence>
<keyword evidence="6" id="KW-0949">S-adenosyl-L-methionine</keyword>
<evidence type="ECO:0000259" key="9">
    <source>
        <dbReference type="SMART" id="SM00359"/>
    </source>
</evidence>
<dbReference type="GO" id="GO:0003723">
    <property type="term" value="F:RNA binding"/>
    <property type="evidence" value="ECO:0007669"/>
    <property type="project" value="UniProtKB-KW"/>
</dbReference>
<gene>
    <name evidence="10" type="ORF">GCM10007043_06390</name>
</gene>
<evidence type="ECO:0000256" key="6">
    <source>
        <dbReference type="ARBA" id="ARBA00022691"/>
    </source>
</evidence>
<keyword evidence="11" id="KW-1185">Reference proteome</keyword>
<evidence type="ECO:0000256" key="8">
    <source>
        <dbReference type="ARBA" id="ARBA00038091"/>
    </source>
</evidence>
<dbReference type="InterPro" id="IPR015947">
    <property type="entry name" value="PUA-like_sf"/>
</dbReference>
<dbReference type="Gene3D" id="3.30.750.80">
    <property type="entry name" value="RNA methyltransferase domain (HRMD) like"/>
    <property type="match status" value="1"/>
</dbReference>
<dbReference type="Gene3D" id="2.30.130.10">
    <property type="entry name" value="PUA domain"/>
    <property type="match status" value="1"/>
</dbReference>
<dbReference type="AlphaFoldDB" id="A0A8J3FA11"/>
<dbReference type="SUPFAM" id="SSF88697">
    <property type="entry name" value="PUA domain-like"/>
    <property type="match status" value="1"/>
</dbReference>
<accession>A0A8J3FA11</accession>
<comment type="similarity">
    <text evidence="8">Belongs to the methyltransferase superfamily. RlmI family.</text>
</comment>
<organism evidence="10 11">
    <name type="scientific">Calditerricola satsumensis</name>
    <dbReference type="NCBI Taxonomy" id="373054"/>
    <lineage>
        <taxon>Bacteria</taxon>
        <taxon>Bacillati</taxon>
        <taxon>Bacillota</taxon>
        <taxon>Bacilli</taxon>
        <taxon>Bacillales</taxon>
        <taxon>Bacillaceae</taxon>
        <taxon>Calditerricola</taxon>
    </lineage>
</organism>